<organism evidence="2 3">
    <name type="scientific">Dyella acidiphila</name>
    <dbReference type="NCBI Taxonomy" id="2775866"/>
    <lineage>
        <taxon>Bacteria</taxon>
        <taxon>Pseudomonadati</taxon>
        <taxon>Pseudomonadota</taxon>
        <taxon>Gammaproteobacteria</taxon>
        <taxon>Lysobacterales</taxon>
        <taxon>Rhodanobacteraceae</taxon>
        <taxon>Dyella</taxon>
    </lineage>
</organism>
<dbReference type="Proteomes" id="UP000651010">
    <property type="component" value="Unassembled WGS sequence"/>
</dbReference>
<dbReference type="InterPro" id="IPR036761">
    <property type="entry name" value="TTHA0802/YceI-like_sf"/>
</dbReference>
<dbReference type="RefSeq" id="WP_192557825.1">
    <property type="nucleotide sequence ID" value="NZ_JACZZA010000020.1"/>
</dbReference>
<dbReference type="SUPFAM" id="SSF101874">
    <property type="entry name" value="YceI-like"/>
    <property type="match status" value="1"/>
</dbReference>
<protein>
    <submittedName>
        <fullName evidence="2">YceI family protein</fullName>
    </submittedName>
</protein>
<comment type="caution">
    <text evidence="2">The sequence shown here is derived from an EMBL/GenBank/DDBJ whole genome shotgun (WGS) entry which is preliminary data.</text>
</comment>
<gene>
    <name evidence="2" type="ORF">IGX34_21550</name>
</gene>
<dbReference type="Gene3D" id="2.40.128.110">
    <property type="entry name" value="Lipid/polyisoprenoid-binding, YceI-like"/>
    <property type="match status" value="1"/>
</dbReference>
<feature type="domain" description="Lipid/polyisoprenoid-binding YceI-like" evidence="1">
    <location>
        <begin position="8"/>
        <end position="169"/>
    </location>
</feature>
<evidence type="ECO:0000313" key="3">
    <source>
        <dbReference type="Proteomes" id="UP000651010"/>
    </source>
</evidence>
<dbReference type="SMART" id="SM00867">
    <property type="entry name" value="YceI"/>
    <property type="match status" value="1"/>
</dbReference>
<accession>A0ABR9GG00</accession>
<sequence>MAAGHQADYHIDSAASQASFQVRLLWLEHIGGNFTQVLGEVAPGPSPDSLVVDAVIPVQSVSMPSKRMRQWLLAPAFFDADHHPTIHFVSDPVAQAELDSGGILTGNLTLRGVTAPVHFAVQPAHCEEQSSTPCHLTLHGRVQRSTFGMTGDHLPLSDSVELNLSITLQRENR</sequence>
<proteinExistence type="predicted"/>
<dbReference type="PANTHER" id="PTHR34406">
    <property type="entry name" value="PROTEIN YCEI"/>
    <property type="match status" value="1"/>
</dbReference>
<dbReference type="PANTHER" id="PTHR34406:SF1">
    <property type="entry name" value="PROTEIN YCEI"/>
    <property type="match status" value="1"/>
</dbReference>
<evidence type="ECO:0000313" key="2">
    <source>
        <dbReference type="EMBL" id="MBE1162979.1"/>
    </source>
</evidence>
<keyword evidence="3" id="KW-1185">Reference proteome</keyword>
<dbReference type="Pfam" id="PF04264">
    <property type="entry name" value="YceI"/>
    <property type="match status" value="1"/>
</dbReference>
<dbReference type="EMBL" id="JACZZA010000020">
    <property type="protein sequence ID" value="MBE1162979.1"/>
    <property type="molecule type" value="Genomic_DNA"/>
</dbReference>
<reference evidence="2 3" key="1">
    <citation type="submission" date="2020-09" db="EMBL/GenBank/DDBJ databases">
        <title>Dyella sp. 7MK23 isolated from forest soil.</title>
        <authorList>
            <person name="Fu J."/>
        </authorList>
    </citation>
    <scope>NUCLEOTIDE SEQUENCE [LARGE SCALE GENOMIC DNA]</scope>
    <source>
        <strain evidence="2 3">7MK23</strain>
    </source>
</reference>
<dbReference type="InterPro" id="IPR007372">
    <property type="entry name" value="Lipid/polyisoprenoid-bd_YceI"/>
</dbReference>
<name>A0ABR9GG00_9GAMM</name>
<evidence type="ECO:0000259" key="1">
    <source>
        <dbReference type="SMART" id="SM00867"/>
    </source>
</evidence>